<dbReference type="InterPro" id="IPR019819">
    <property type="entry name" value="Carboxylesterase_B_CS"/>
</dbReference>
<dbReference type="EC" id="3.1.1.-" evidence="4"/>
<keyword evidence="6" id="KW-1185">Reference proteome</keyword>
<evidence type="ECO:0000313" key="6">
    <source>
        <dbReference type="Proteomes" id="UP000887575"/>
    </source>
</evidence>
<dbReference type="AlphaFoldDB" id="A0AAF3F8B3"/>
<dbReference type="InterPro" id="IPR029058">
    <property type="entry name" value="AB_hydrolase_fold"/>
</dbReference>
<feature type="domain" description="Carboxylesterase type B" evidence="5">
    <location>
        <begin position="19"/>
        <end position="337"/>
    </location>
</feature>
<dbReference type="InterPro" id="IPR002018">
    <property type="entry name" value="CarbesteraseB"/>
</dbReference>
<dbReference type="InterPro" id="IPR019826">
    <property type="entry name" value="Carboxylesterase_B_AS"/>
</dbReference>
<dbReference type="Pfam" id="PF00135">
    <property type="entry name" value="COesterase"/>
    <property type="match status" value="1"/>
</dbReference>
<comment type="similarity">
    <text evidence="1 4">Belongs to the type-B carboxylesterase/lipase family.</text>
</comment>
<dbReference type="InterPro" id="IPR050309">
    <property type="entry name" value="Type-B_Carboxylest/Lipase"/>
</dbReference>
<dbReference type="PROSITE" id="PS00122">
    <property type="entry name" value="CARBOXYLESTERASE_B_1"/>
    <property type="match status" value="1"/>
</dbReference>
<dbReference type="Proteomes" id="UP000887575">
    <property type="component" value="Unassembled WGS sequence"/>
</dbReference>
<dbReference type="WBParaSite" id="MBELARI_LOCUS3137.1">
    <property type="protein sequence ID" value="MBELARI_LOCUS3137.1"/>
    <property type="gene ID" value="MBELARI_LOCUS3137"/>
</dbReference>
<evidence type="ECO:0000313" key="7">
    <source>
        <dbReference type="WBParaSite" id="MBELARI_LOCUS3137.1"/>
    </source>
</evidence>
<dbReference type="GO" id="GO:0052689">
    <property type="term" value="F:carboxylic ester hydrolase activity"/>
    <property type="evidence" value="ECO:0007669"/>
    <property type="project" value="UniProtKB-KW"/>
</dbReference>
<keyword evidence="2" id="KW-0719">Serine esterase</keyword>
<evidence type="ECO:0000256" key="2">
    <source>
        <dbReference type="ARBA" id="ARBA00022487"/>
    </source>
</evidence>
<protein>
    <recommendedName>
        <fullName evidence="4">Carboxylic ester hydrolase</fullName>
        <ecNumber evidence="4">3.1.1.-</ecNumber>
    </recommendedName>
</protein>
<dbReference type="PANTHER" id="PTHR11559">
    <property type="entry name" value="CARBOXYLESTERASE"/>
    <property type="match status" value="1"/>
</dbReference>
<sequence length="373" mass="41428">MLLFLCSFAIFANAENLVTVTTDLGDIQGFHVDYGTDSSQLYYGNADIFLGIPYVEPPLGDLRFAKPKPITKFPQPMINATSWKPACPQAEPCGTMKAPYDEDCLYLNVFAPNGSRTPANKAVMVFIHGGSFDSGCAQEYPYKAGVRTFVSQDVIVVTIQYRLGFWGFFTTLTDDYPANRGLLDQIEALKWVQNNIAKFGGDPKKVTIFGESAGSASVSAHSFSPLSRGLFAQTIQESGAALTCLKTIAQSVEQAGKLCGLTPAQFNGNDFSSLAPCLKNRTTADILKYDEAWNMVFDNNFLNDTLENLGKKRPNLPAILGNMRDEYTYFILHRFYADLTLANLTRSFVEWTFRSEHQYMGDKMEEILAILEQ</sequence>
<dbReference type="Gene3D" id="3.40.50.1820">
    <property type="entry name" value="alpha/beta hydrolase"/>
    <property type="match status" value="1"/>
</dbReference>
<reference evidence="7" key="1">
    <citation type="submission" date="2024-02" db="UniProtKB">
        <authorList>
            <consortium name="WormBaseParasite"/>
        </authorList>
    </citation>
    <scope>IDENTIFICATION</scope>
</reference>
<evidence type="ECO:0000256" key="3">
    <source>
        <dbReference type="ARBA" id="ARBA00022801"/>
    </source>
</evidence>
<keyword evidence="3 4" id="KW-0378">Hydrolase</keyword>
<evidence type="ECO:0000259" key="5">
    <source>
        <dbReference type="Pfam" id="PF00135"/>
    </source>
</evidence>
<accession>A0AAF3F8B3</accession>
<dbReference type="PROSITE" id="PS00941">
    <property type="entry name" value="CARBOXYLESTERASE_B_2"/>
    <property type="match status" value="1"/>
</dbReference>
<organism evidence="6 7">
    <name type="scientific">Mesorhabditis belari</name>
    <dbReference type="NCBI Taxonomy" id="2138241"/>
    <lineage>
        <taxon>Eukaryota</taxon>
        <taxon>Metazoa</taxon>
        <taxon>Ecdysozoa</taxon>
        <taxon>Nematoda</taxon>
        <taxon>Chromadorea</taxon>
        <taxon>Rhabditida</taxon>
        <taxon>Rhabditina</taxon>
        <taxon>Rhabditomorpha</taxon>
        <taxon>Rhabditoidea</taxon>
        <taxon>Rhabditidae</taxon>
        <taxon>Mesorhabditinae</taxon>
        <taxon>Mesorhabditis</taxon>
    </lineage>
</organism>
<dbReference type="SUPFAM" id="SSF53474">
    <property type="entry name" value="alpha/beta-Hydrolases"/>
    <property type="match status" value="1"/>
</dbReference>
<name>A0AAF3F8B3_9BILA</name>
<proteinExistence type="inferred from homology"/>
<evidence type="ECO:0000256" key="1">
    <source>
        <dbReference type="ARBA" id="ARBA00005964"/>
    </source>
</evidence>
<evidence type="ECO:0000256" key="4">
    <source>
        <dbReference type="RuleBase" id="RU361235"/>
    </source>
</evidence>